<keyword evidence="8 20" id="KW-0460">Magnesium</keyword>
<feature type="domain" description="Mur ligase C-terminal" evidence="23">
    <location>
        <begin position="336"/>
        <end position="461"/>
    </location>
</feature>
<keyword evidence="26" id="KW-1185">Reference proteome</keyword>
<feature type="binding site" evidence="20">
    <location>
        <begin position="409"/>
        <end position="412"/>
    </location>
    <ligand>
        <name>meso-2,6-diaminopimelate</name>
        <dbReference type="ChEBI" id="CHEBI:57791"/>
    </ligand>
</feature>
<feature type="short sequence motif" description="Meso-diaminopimelate recognition motif" evidence="20">
    <location>
        <begin position="409"/>
        <end position="412"/>
    </location>
</feature>
<dbReference type="UniPathway" id="UPA00219"/>
<dbReference type="GO" id="GO:0009252">
    <property type="term" value="P:peptidoglycan biosynthetic process"/>
    <property type="evidence" value="ECO:0007669"/>
    <property type="project" value="UniProtKB-UniRule"/>
</dbReference>
<comment type="function">
    <text evidence="14 20">Catalyzes the addition of meso-diaminopimelic acid to the nucleotide precursor UDP-N-acetylmuramoyl-L-alanyl-D-glutamate (UMAG) in the biosynthesis of bacterial cell-wall peptidoglycan.</text>
</comment>
<keyword evidence="4 20" id="KW-0436">Ligase</keyword>
<feature type="binding site" evidence="20">
    <location>
        <begin position="152"/>
        <end position="153"/>
    </location>
    <ligand>
        <name>UDP-N-acetyl-alpha-D-muramoyl-L-alanyl-D-glutamate</name>
        <dbReference type="ChEBI" id="CHEBI:83900"/>
    </ligand>
</feature>
<dbReference type="GO" id="GO:0005524">
    <property type="term" value="F:ATP binding"/>
    <property type="evidence" value="ECO:0007669"/>
    <property type="project" value="UniProtKB-UniRule"/>
</dbReference>
<accession>A0A1G9USQ3</accession>
<feature type="binding site" evidence="20">
    <location>
        <position position="179"/>
    </location>
    <ligand>
        <name>UDP-N-acetyl-alpha-D-muramoyl-L-alanyl-D-glutamate</name>
        <dbReference type="ChEBI" id="CHEBI:83900"/>
    </ligand>
</feature>
<keyword evidence="6 20" id="KW-0547">Nucleotide-binding</keyword>
<feature type="binding site" evidence="20">
    <location>
        <position position="463"/>
    </location>
    <ligand>
        <name>meso-2,6-diaminopimelate</name>
        <dbReference type="ChEBI" id="CHEBI:57791"/>
    </ligand>
</feature>
<evidence type="ECO:0000256" key="6">
    <source>
        <dbReference type="ARBA" id="ARBA00022741"/>
    </source>
</evidence>
<evidence type="ECO:0000256" key="12">
    <source>
        <dbReference type="ARBA" id="ARBA00023316"/>
    </source>
</evidence>
<feature type="modified residue" description="N6-carboxylysine" evidence="20">
    <location>
        <position position="219"/>
    </location>
</feature>
<dbReference type="GO" id="GO:0071555">
    <property type="term" value="P:cell wall organization"/>
    <property type="evidence" value="ECO:0007669"/>
    <property type="project" value="UniProtKB-KW"/>
</dbReference>
<evidence type="ECO:0000313" key="25">
    <source>
        <dbReference type="EMBL" id="SDM62933.1"/>
    </source>
</evidence>
<dbReference type="InterPro" id="IPR013221">
    <property type="entry name" value="Mur_ligase_cen"/>
</dbReference>
<keyword evidence="5 20" id="KW-0132">Cell division</keyword>
<dbReference type="InterPro" id="IPR036565">
    <property type="entry name" value="Mur-like_cat_sf"/>
</dbReference>
<evidence type="ECO:0000256" key="20">
    <source>
        <dbReference type="HAMAP-Rule" id="MF_00208"/>
    </source>
</evidence>
<comment type="catalytic activity">
    <reaction evidence="13 20">
        <text>UDP-N-acetyl-alpha-D-muramoyl-L-alanyl-D-glutamate + meso-2,6-diaminopimelate + ATP = UDP-N-acetyl-alpha-D-muramoyl-L-alanyl-gamma-D-glutamyl-meso-2,6-diaminopimelate + ADP + phosphate + H(+)</text>
        <dbReference type="Rhea" id="RHEA:23676"/>
        <dbReference type="ChEBI" id="CHEBI:15378"/>
        <dbReference type="ChEBI" id="CHEBI:30616"/>
        <dbReference type="ChEBI" id="CHEBI:43474"/>
        <dbReference type="ChEBI" id="CHEBI:57791"/>
        <dbReference type="ChEBI" id="CHEBI:83900"/>
        <dbReference type="ChEBI" id="CHEBI:83905"/>
        <dbReference type="ChEBI" id="CHEBI:456216"/>
        <dbReference type="EC" id="6.3.2.13"/>
    </reaction>
</comment>
<keyword evidence="3 20" id="KW-0963">Cytoplasm</keyword>
<dbReference type="NCBIfam" id="NF001124">
    <property type="entry name" value="PRK00139.1-2"/>
    <property type="match status" value="1"/>
</dbReference>
<dbReference type="Proteomes" id="UP000199544">
    <property type="component" value="Unassembled WGS sequence"/>
</dbReference>
<keyword evidence="7 20" id="KW-0067">ATP-binding</keyword>
<feature type="binding site" evidence="20">
    <location>
        <position position="187"/>
    </location>
    <ligand>
        <name>UDP-N-acetyl-alpha-D-muramoyl-L-alanyl-D-glutamate</name>
        <dbReference type="ChEBI" id="CHEBI:83900"/>
    </ligand>
</feature>
<evidence type="ECO:0000256" key="11">
    <source>
        <dbReference type="ARBA" id="ARBA00023306"/>
    </source>
</evidence>
<feature type="binding site" evidence="20">
    <location>
        <position position="385"/>
    </location>
    <ligand>
        <name>meso-2,6-diaminopimelate</name>
        <dbReference type="ChEBI" id="CHEBI:57791"/>
    </ligand>
</feature>
<evidence type="ECO:0000256" key="21">
    <source>
        <dbReference type="RuleBase" id="RU004135"/>
    </source>
</evidence>
<comment type="cofactor">
    <cofactor evidence="20">
        <name>Mg(2+)</name>
        <dbReference type="ChEBI" id="CHEBI:18420"/>
    </cofactor>
</comment>
<dbReference type="RefSeq" id="WP_090233150.1">
    <property type="nucleotide sequence ID" value="NZ_FNHW01000001.1"/>
</dbReference>
<feature type="binding site" evidence="20">
    <location>
        <position position="30"/>
    </location>
    <ligand>
        <name>UDP-N-acetyl-alpha-D-muramoyl-L-alanyl-D-glutamate</name>
        <dbReference type="ChEBI" id="CHEBI:83900"/>
    </ligand>
</feature>
<dbReference type="Pfam" id="PF01225">
    <property type="entry name" value="Mur_ligase"/>
    <property type="match status" value="1"/>
</dbReference>
<comment type="caution">
    <text evidence="20">Lacks conserved residue(s) required for the propagation of feature annotation.</text>
</comment>
<dbReference type="AlphaFoldDB" id="A0A1G9USQ3"/>
<dbReference type="SUPFAM" id="SSF63418">
    <property type="entry name" value="MurE/MurF N-terminal domain"/>
    <property type="match status" value="1"/>
</dbReference>
<evidence type="ECO:0000256" key="17">
    <source>
        <dbReference type="ARBA" id="ARBA00075482"/>
    </source>
</evidence>
<dbReference type="GO" id="GO:0008360">
    <property type="term" value="P:regulation of cell shape"/>
    <property type="evidence" value="ECO:0007669"/>
    <property type="project" value="UniProtKB-KW"/>
</dbReference>
<evidence type="ECO:0000256" key="1">
    <source>
        <dbReference type="ARBA" id="ARBA00004752"/>
    </source>
</evidence>
<evidence type="ECO:0000256" key="16">
    <source>
        <dbReference type="ARBA" id="ARBA00072883"/>
    </source>
</evidence>
<reference evidence="26" key="1">
    <citation type="submission" date="2016-10" db="EMBL/GenBank/DDBJ databases">
        <authorList>
            <person name="Varghese N."/>
            <person name="Submissions S."/>
        </authorList>
    </citation>
    <scope>NUCLEOTIDE SEQUENCE [LARGE SCALE GENOMIC DNA]</scope>
    <source>
        <strain evidence="26">CGMCC 1.6854</strain>
    </source>
</reference>
<comment type="subcellular location">
    <subcellularLocation>
        <location evidence="20 21">Cytoplasm</location>
    </subcellularLocation>
</comment>
<dbReference type="SUPFAM" id="SSF53244">
    <property type="entry name" value="MurD-like peptide ligases, peptide-binding domain"/>
    <property type="match status" value="1"/>
</dbReference>
<feature type="binding site" evidence="20">
    <location>
        <position position="151"/>
    </location>
    <ligand>
        <name>UDP-N-acetyl-alpha-D-muramoyl-L-alanyl-D-glutamate</name>
        <dbReference type="ChEBI" id="CHEBI:83900"/>
    </ligand>
</feature>
<dbReference type="Pfam" id="PF08245">
    <property type="entry name" value="Mur_ligase_M"/>
    <property type="match status" value="1"/>
</dbReference>
<dbReference type="EMBL" id="FNHW01000001">
    <property type="protein sequence ID" value="SDM62933.1"/>
    <property type="molecule type" value="Genomic_DNA"/>
</dbReference>
<dbReference type="PANTHER" id="PTHR23135:SF4">
    <property type="entry name" value="UDP-N-ACETYLMURAMOYL-L-ALANYL-D-GLUTAMATE--2,6-DIAMINOPIMELATE LIGASE MURE HOMOLOG, CHLOROPLASTIC"/>
    <property type="match status" value="1"/>
</dbReference>
<keyword evidence="11 20" id="KW-0131">Cell cycle</keyword>
<evidence type="ECO:0000256" key="18">
    <source>
        <dbReference type="ARBA" id="ARBA00076158"/>
    </source>
</evidence>
<dbReference type="Gene3D" id="3.90.190.20">
    <property type="entry name" value="Mur ligase, C-terminal domain"/>
    <property type="match status" value="1"/>
</dbReference>
<name>A0A1G9USQ3_9BACL</name>
<organism evidence="25 26">
    <name type="scientific">Fictibacillus solisalsi</name>
    <dbReference type="NCBI Taxonomy" id="459525"/>
    <lineage>
        <taxon>Bacteria</taxon>
        <taxon>Bacillati</taxon>
        <taxon>Bacillota</taxon>
        <taxon>Bacilli</taxon>
        <taxon>Bacillales</taxon>
        <taxon>Fictibacillaceae</taxon>
        <taxon>Fictibacillus</taxon>
    </lineage>
</organism>
<dbReference type="OrthoDB" id="9800958at2"/>
<evidence type="ECO:0000256" key="15">
    <source>
        <dbReference type="ARBA" id="ARBA00066633"/>
    </source>
</evidence>
<evidence type="ECO:0000256" key="10">
    <source>
        <dbReference type="ARBA" id="ARBA00022984"/>
    </source>
</evidence>
<evidence type="ECO:0000256" key="2">
    <source>
        <dbReference type="ARBA" id="ARBA00005898"/>
    </source>
</evidence>
<dbReference type="EC" id="6.3.2.13" evidence="15 20"/>
<dbReference type="STRING" id="459525.SAMN04488137_1123"/>
<dbReference type="HAMAP" id="MF_00208">
    <property type="entry name" value="MurE"/>
    <property type="match status" value="1"/>
</dbReference>
<dbReference type="NCBIfam" id="TIGR01085">
    <property type="entry name" value="murE"/>
    <property type="match status" value="1"/>
</dbReference>
<evidence type="ECO:0000256" key="8">
    <source>
        <dbReference type="ARBA" id="ARBA00022842"/>
    </source>
</evidence>
<dbReference type="Gene3D" id="3.40.1190.10">
    <property type="entry name" value="Mur-like, catalytic domain"/>
    <property type="match status" value="1"/>
</dbReference>
<evidence type="ECO:0000256" key="7">
    <source>
        <dbReference type="ARBA" id="ARBA00022840"/>
    </source>
</evidence>
<dbReference type="InterPro" id="IPR035911">
    <property type="entry name" value="MurE/MurF_N"/>
</dbReference>
<dbReference type="InterPro" id="IPR004101">
    <property type="entry name" value="Mur_ligase_C"/>
</dbReference>
<dbReference type="GO" id="GO:0000287">
    <property type="term" value="F:magnesium ion binding"/>
    <property type="evidence" value="ECO:0007669"/>
    <property type="project" value="UniProtKB-UniRule"/>
</dbReference>
<proteinExistence type="inferred from homology"/>
<evidence type="ECO:0000256" key="4">
    <source>
        <dbReference type="ARBA" id="ARBA00022598"/>
    </source>
</evidence>
<evidence type="ECO:0000256" key="3">
    <source>
        <dbReference type="ARBA" id="ARBA00022490"/>
    </source>
</evidence>
<feature type="domain" description="Mur ligase central" evidence="24">
    <location>
        <begin position="108"/>
        <end position="313"/>
    </location>
</feature>
<dbReference type="PANTHER" id="PTHR23135">
    <property type="entry name" value="MUR LIGASE FAMILY MEMBER"/>
    <property type="match status" value="1"/>
</dbReference>
<keyword evidence="9 20" id="KW-0133">Cell shape</keyword>
<comment type="pathway">
    <text evidence="1 20 21">Cell wall biogenesis; peptidoglycan biosynthesis.</text>
</comment>
<dbReference type="GO" id="GO:0008765">
    <property type="term" value="F:UDP-N-acetylmuramoylalanyl-D-glutamate-2,6-diaminopimelate ligase activity"/>
    <property type="evidence" value="ECO:0007669"/>
    <property type="project" value="UniProtKB-UniRule"/>
</dbReference>
<evidence type="ECO:0000259" key="23">
    <source>
        <dbReference type="Pfam" id="PF02875"/>
    </source>
</evidence>
<dbReference type="InterPro" id="IPR005761">
    <property type="entry name" value="UDP-N-AcMur-Glu-dNH2Pim_ligase"/>
</dbReference>
<evidence type="ECO:0000259" key="22">
    <source>
        <dbReference type="Pfam" id="PF01225"/>
    </source>
</evidence>
<evidence type="ECO:0000256" key="9">
    <source>
        <dbReference type="ARBA" id="ARBA00022960"/>
    </source>
</evidence>
<dbReference type="GO" id="GO:0005737">
    <property type="term" value="C:cytoplasm"/>
    <property type="evidence" value="ECO:0007669"/>
    <property type="project" value="UniProtKB-SubCell"/>
</dbReference>
<dbReference type="InterPro" id="IPR036615">
    <property type="entry name" value="Mur_ligase_C_dom_sf"/>
</dbReference>
<comment type="PTM">
    <text evidence="20">Carboxylation is probably crucial for Mg(2+) binding and, consequently, for the gamma-phosphate positioning of ATP.</text>
</comment>
<comment type="similarity">
    <text evidence="2 20">Belongs to the MurCDEF family. MurE subfamily.</text>
</comment>
<dbReference type="GO" id="GO:0051301">
    <property type="term" value="P:cell division"/>
    <property type="evidence" value="ECO:0007669"/>
    <property type="project" value="UniProtKB-KW"/>
</dbReference>
<evidence type="ECO:0000256" key="13">
    <source>
        <dbReference type="ARBA" id="ARBA00050251"/>
    </source>
</evidence>
<evidence type="ECO:0000259" key="24">
    <source>
        <dbReference type="Pfam" id="PF08245"/>
    </source>
</evidence>
<dbReference type="InterPro" id="IPR000713">
    <property type="entry name" value="Mur_ligase_N"/>
</dbReference>
<dbReference type="NCBIfam" id="NF001126">
    <property type="entry name" value="PRK00139.1-4"/>
    <property type="match status" value="1"/>
</dbReference>
<evidence type="ECO:0000256" key="19">
    <source>
        <dbReference type="ARBA" id="ARBA00081560"/>
    </source>
</evidence>
<feature type="domain" description="Mur ligase N-terminal catalytic" evidence="22">
    <location>
        <begin position="22"/>
        <end position="96"/>
    </location>
</feature>
<protein>
    <recommendedName>
        <fullName evidence="16 20">UDP-N-acetylmuramoyl-L-alanyl-D-glutamate--2,6-diaminopimelate ligase</fullName>
        <ecNumber evidence="15 20">6.3.2.13</ecNumber>
    </recommendedName>
    <alternativeName>
        <fullName evidence="17 20">Meso-A2pm-adding enzyme</fullName>
    </alternativeName>
    <alternativeName>
        <fullName evidence="18 20">Meso-diaminopimelate-adding enzyme</fullName>
    </alternativeName>
    <alternativeName>
        <fullName evidence="19 20">UDP-MurNAc-L-Ala-D-Glu:meso-diaminopimelate ligase</fullName>
    </alternativeName>
    <alternativeName>
        <fullName evidence="20">UDP-MurNAc-tripeptide synthetase</fullName>
    </alternativeName>
    <alternativeName>
        <fullName evidence="20">UDP-N-acetylmuramyl-tripeptide synthetase</fullName>
    </alternativeName>
</protein>
<gene>
    <name evidence="20" type="primary">murE</name>
    <name evidence="25" type="ORF">SAMN04488137_1123</name>
</gene>
<keyword evidence="10 20" id="KW-0573">Peptidoglycan synthesis</keyword>
<dbReference type="SUPFAM" id="SSF53623">
    <property type="entry name" value="MurD-like peptide ligases, catalytic domain"/>
    <property type="match status" value="1"/>
</dbReference>
<keyword evidence="12 20" id="KW-0961">Cell wall biogenesis/degradation</keyword>
<evidence type="ECO:0000256" key="14">
    <source>
        <dbReference type="ARBA" id="ARBA00056782"/>
    </source>
</evidence>
<dbReference type="FunFam" id="3.40.1390.10:FF:000005">
    <property type="entry name" value="UDP-N-acetylmuramoyl-L-alanyl-D-glutamate--2,6-diaminopimelate ligase"/>
    <property type="match status" value="1"/>
</dbReference>
<dbReference type="Pfam" id="PF02875">
    <property type="entry name" value="Mur_ligase_C"/>
    <property type="match status" value="1"/>
</dbReference>
<dbReference type="Gene3D" id="3.40.1390.10">
    <property type="entry name" value="MurE/MurF, N-terminal domain"/>
    <property type="match status" value="1"/>
</dbReference>
<dbReference type="FunFam" id="3.90.190.20:FF:000006">
    <property type="entry name" value="UDP-N-acetylmuramoyl-L-alanyl-D-glutamate--2,6-diaminopimelate ligase"/>
    <property type="match status" value="1"/>
</dbReference>
<evidence type="ECO:0000256" key="5">
    <source>
        <dbReference type="ARBA" id="ARBA00022618"/>
    </source>
</evidence>
<evidence type="ECO:0000313" key="26">
    <source>
        <dbReference type="Proteomes" id="UP000199544"/>
    </source>
</evidence>
<feature type="binding site" evidence="20">
    <location>
        <position position="459"/>
    </location>
    <ligand>
        <name>meso-2,6-diaminopimelate</name>
        <dbReference type="ChEBI" id="CHEBI:57791"/>
    </ligand>
</feature>
<sequence length="488" mass="53710">MELKTLVNHLINYKTDDEMNVEITSIEMDSRTAGPGSLFVCIEGYTVDGHDYARQAVENGAAAILAEKPLEEIDSVPVVIVNDTKRSLAVLANVFYDHPTTKLHLIGVTGTNGKTTTSHLIEQIFADTGKRTGMIGTIDMKINGVSHKVTNTTPESLFLQKAFKEMNDQKVEAAVMEVSSHALDMGRVRGCDYDIAVFTNFTQDHLDYHKDMETYLRAKGLLFAQLGNTYAGKKEKIAILNRDDNASKEFEKMTAAQILTYGIEQKSDIMAKDIKVTGKGTNFTLVTPFEEKQVSLKLVGKFSVYNVLAAVSATLLSGIPIDSIIRTMENVKGVPGRFETVDEGQSFTVIVDYAHTPDSLENALDTVKEFAVGKVISVVGCGGDRDRTKRPLMAKIATEYSDIAIFTSDNPRTEDPEAILKDMQAGVEDREYKVITDRRDAINYAVNLAEENDIILIAGKGHETYQIIGKDVLDFDDRKVAAEAIGAK</sequence>
<feature type="binding site" evidence="20">
    <location>
        <begin position="110"/>
        <end position="116"/>
    </location>
    <ligand>
        <name>ATP</name>
        <dbReference type="ChEBI" id="CHEBI:30616"/>
    </ligand>
</feature>